<dbReference type="InParanoid" id="D0NIV9"/>
<organism evidence="2 3">
    <name type="scientific">Phytophthora infestans (strain T30-4)</name>
    <name type="common">Potato late blight agent</name>
    <dbReference type="NCBI Taxonomy" id="403677"/>
    <lineage>
        <taxon>Eukaryota</taxon>
        <taxon>Sar</taxon>
        <taxon>Stramenopiles</taxon>
        <taxon>Oomycota</taxon>
        <taxon>Peronosporomycetes</taxon>
        <taxon>Peronosporales</taxon>
        <taxon>Peronosporaceae</taxon>
        <taxon>Phytophthora</taxon>
    </lineage>
</organism>
<evidence type="ECO:0000256" key="1">
    <source>
        <dbReference type="SAM" id="MobiDB-lite"/>
    </source>
</evidence>
<dbReference type="KEGG" id="pif:PITG_11483"/>
<dbReference type="Proteomes" id="UP000006643">
    <property type="component" value="Unassembled WGS sequence"/>
</dbReference>
<proteinExistence type="predicted"/>
<sequence length="216" mass="23111">MRSQSTQKEGNNVTPLPPSKSMQRCHHHPAGKAVDDDASTGSYSEAASVATEVVPLSESSPLLITSLSCRLGLTTPALTIIVFATEDLMSLASLTKRLYSLKIPPDAFFVRRSSRHHLALFVLAPPYRHTSTTTHSGKMLGPASVAIRPVGEEQISLREDGKRTIGGRIETETETSPVKRRSDTAQLAGNLTSNTMDQQRTGTPTTATSSTAAARA</sequence>
<reference evidence="3" key="1">
    <citation type="journal article" date="2009" name="Nature">
        <title>Genome sequence and analysis of the Irish potato famine pathogen Phytophthora infestans.</title>
        <authorList>
            <consortium name="The Broad Institute Genome Sequencing Platform"/>
            <person name="Haas B.J."/>
            <person name="Kamoun S."/>
            <person name="Zody M.C."/>
            <person name="Jiang R.H."/>
            <person name="Handsaker R.E."/>
            <person name="Cano L.M."/>
            <person name="Grabherr M."/>
            <person name="Kodira C.D."/>
            <person name="Raffaele S."/>
            <person name="Torto-Alalibo T."/>
            <person name="Bozkurt T.O."/>
            <person name="Ah-Fong A.M."/>
            <person name="Alvarado L."/>
            <person name="Anderson V.L."/>
            <person name="Armstrong M.R."/>
            <person name="Avrova A."/>
            <person name="Baxter L."/>
            <person name="Beynon J."/>
            <person name="Boevink P.C."/>
            <person name="Bollmann S.R."/>
            <person name="Bos J.I."/>
            <person name="Bulone V."/>
            <person name="Cai G."/>
            <person name="Cakir C."/>
            <person name="Carrington J.C."/>
            <person name="Chawner M."/>
            <person name="Conti L."/>
            <person name="Costanzo S."/>
            <person name="Ewan R."/>
            <person name="Fahlgren N."/>
            <person name="Fischbach M.A."/>
            <person name="Fugelstad J."/>
            <person name="Gilroy E.M."/>
            <person name="Gnerre S."/>
            <person name="Green P.J."/>
            <person name="Grenville-Briggs L.J."/>
            <person name="Griffith J."/>
            <person name="Grunwald N.J."/>
            <person name="Horn K."/>
            <person name="Horner N.R."/>
            <person name="Hu C.H."/>
            <person name="Huitema E."/>
            <person name="Jeong D.H."/>
            <person name="Jones A.M."/>
            <person name="Jones J.D."/>
            <person name="Jones R.W."/>
            <person name="Karlsson E.K."/>
            <person name="Kunjeti S.G."/>
            <person name="Lamour K."/>
            <person name="Liu Z."/>
            <person name="Ma L."/>
            <person name="Maclean D."/>
            <person name="Chibucos M.C."/>
            <person name="McDonald H."/>
            <person name="McWalters J."/>
            <person name="Meijer H.J."/>
            <person name="Morgan W."/>
            <person name="Morris P.F."/>
            <person name="Munro C.A."/>
            <person name="O'Neill K."/>
            <person name="Ospina-Giraldo M."/>
            <person name="Pinzon A."/>
            <person name="Pritchard L."/>
            <person name="Ramsahoye B."/>
            <person name="Ren Q."/>
            <person name="Restrepo S."/>
            <person name="Roy S."/>
            <person name="Sadanandom A."/>
            <person name="Savidor A."/>
            <person name="Schornack S."/>
            <person name="Schwartz D.C."/>
            <person name="Schumann U.D."/>
            <person name="Schwessinger B."/>
            <person name="Seyer L."/>
            <person name="Sharpe T."/>
            <person name="Silvar C."/>
            <person name="Song J."/>
            <person name="Studholme D.J."/>
            <person name="Sykes S."/>
            <person name="Thines M."/>
            <person name="van de Vondervoort P.J."/>
            <person name="Phuntumart V."/>
            <person name="Wawra S."/>
            <person name="Weide R."/>
            <person name="Win J."/>
            <person name="Young C."/>
            <person name="Zhou S."/>
            <person name="Fry W."/>
            <person name="Meyers B.C."/>
            <person name="van West P."/>
            <person name="Ristaino J."/>
            <person name="Govers F."/>
            <person name="Birch P.R."/>
            <person name="Whisson S.C."/>
            <person name="Judelson H.S."/>
            <person name="Nusbaum C."/>
        </authorList>
    </citation>
    <scope>NUCLEOTIDE SEQUENCE [LARGE SCALE GENOMIC DNA]</scope>
    <source>
        <strain evidence="3">T30-4</strain>
    </source>
</reference>
<feature type="region of interest" description="Disordered" evidence="1">
    <location>
        <begin position="1"/>
        <end position="39"/>
    </location>
</feature>
<dbReference type="VEuPathDB" id="FungiDB:PITG_11483"/>
<protein>
    <submittedName>
        <fullName evidence="2">Uncharacterized protein</fullName>
    </submittedName>
</protein>
<gene>
    <name evidence="2" type="ORF">PITG_11483</name>
</gene>
<dbReference type="RefSeq" id="XP_002901053.1">
    <property type="nucleotide sequence ID" value="XM_002901007.1"/>
</dbReference>
<accession>D0NIV9</accession>
<feature type="compositionally biased region" description="Low complexity" evidence="1">
    <location>
        <begin position="200"/>
        <end position="216"/>
    </location>
</feature>
<feature type="compositionally biased region" description="Polar residues" evidence="1">
    <location>
        <begin position="1"/>
        <end position="14"/>
    </location>
</feature>
<evidence type="ECO:0000313" key="2">
    <source>
        <dbReference type="EMBL" id="EEY59443.1"/>
    </source>
</evidence>
<keyword evidence="3" id="KW-1185">Reference proteome</keyword>
<dbReference type="HOGENOM" id="CLU_1279862_0_0_1"/>
<feature type="region of interest" description="Disordered" evidence="1">
    <location>
        <begin position="168"/>
        <end position="216"/>
    </location>
</feature>
<dbReference type="EMBL" id="DS028140">
    <property type="protein sequence ID" value="EEY59443.1"/>
    <property type="molecule type" value="Genomic_DNA"/>
</dbReference>
<feature type="compositionally biased region" description="Polar residues" evidence="1">
    <location>
        <begin position="184"/>
        <end position="199"/>
    </location>
</feature>
<dbReference type="GeneID" id="9474825"/>
<evidence type="ECO:0000313" key="3">
    <source>
        <dbReference type="Proteomes" id="UP000006643"/>
    </source>
</evidence>
<dbReference type="AlphaFoldDB" id="D0NIV9"/>
<name>D0NIV9_PHYIT</name>